<gene>
    <name evidence="1" type="ORF">Ctob_011182</name>
</gene>
<proteinExistence type="predicted"/>
<dbReference type="Proteomes" id="UP000037460">
    <property type="component" value="Unassembled WGS sequence"/>
</dbReference>
<organism evidence="1 2">
    <name type="scientific">Chrysochromulina tobinii</name>
    <dbReference type="NCBI Taxonomy" id="1460289"/>
    <lineage>
        <taxon>Eukaryota</taxon>
        <taxon>Haptista</taxon>
        <taxon>Haptophyta</taxon>
        <taxon>Prymnesiophyceae</taxon>
        <taxon>Prymnesiales</taxon>
        <taxon>Chrysochromulinaceae</taxon>
        <taxon>Chrysochromulina</taxon>
    </lineage>
</organism>
<sequence length="240" mass="25516">MYSENQIENLWARRLALTKDGIQYRMLRRKPVTFDQAHPCAIWCCAIGRFPDQEIGATSKVIPYDRVQDVRTDLAAGGTRRIVQVGGCCPYECGEVIPDVGASCEVDTAGSGSELVLSGLVNPAEFRACVIALKHGRDLPPVGPGSREGTYNASAIHPAATHSMLGASVQGAAAPVAVVAGFGSGLFGGGSGRESWLAPTNQVMQPGAGDYREMVTVLRSVDQKLGQLLMLAEKHAKQHL</sequence>
<comment type="caution">
    <text evidence="1">The sequence shown here is derived from an EMBL/GenBank/DDBJ whole genome shotgun (WGS) entry which is preliminary data.</text>
</comment>
<keyword evidence="2" id="KW-1185">Reference proteome</keyword>
<dbReference type="OrthoDB" id="193865at2759"/>
<dbReference type="EMBL" id="JWZX01000540">
    <property type="protein sequence ID" value="KOO48556.1"/>
    <property type="molecule type" value="Genomic_DNA"/>
</dbReference>
<dbReference type="AlphaFoldDB" id="A0A0M0LC14"/>
<protein>
    <submittedName>
        <fullName evidence="1">Uncharacterized protein</fullName>
    </submittedName>
</protein>
<name>A0A0M0LC14_9EUKA</name>
<reference evidence="2" key="1">
    <citation type="journal article" date="2015" name="PLoS Genet.">
        <title>Genome Sequence and Transcriptome Analyses of Chrysochromulina tobin: Metabolic Tools for Enhanced Algal Fitness in the Prominent Order Prymnesiales (Haptophyceae).</title>
        <authorList>
            <person name="Hovde B.T."/>
            <person name="Deodato C.R."/>
            <person name="Hunsperger H.M."/>
            <person name="Ryken S.A."/>
            <person name="Yost W."/>
            <person name="Jha R.K."/>
            <person name="Patterson J."/>
            <person name="Monnat R.J. Jr."/>
            <person name="Barlow S.B."/>
            <person name="Starkenburg S.R."/>
            <person name="Cattolico R.A."/>
        </authorList>
    </citation>
    <scope>NUCLEOTIDE SEQUENCE</scope>
    <source>
        <strain evidence="2">CCMP291</strain>
    </source>
</reference>
<evidence type="ECO:0000313" key="1">
    <source>
        <dbReference type="EMBL" id="KOO48556.1"/>
    </source>
</evidence>
<accession>A0A0M0LC14</accession>
<evidence type="ECO:0000313" key="2">
    <source>
        <dbReference type="Proteomes" id="UP000037460"/>
    </source>
</evidence>